<evidence type="ECO:0000256" key="2">
    <source>
        <dbReference type="ARBA" id="ARBA00007883"/>
    </source>
</evidence>
<reference evidence="12 13" key="1">
    <citation type="journal article" date="2019" name="Mol. Biol. Evol.">
        <title>Blast fungal genomes show frequent chromosomal changes, gene gains and losses, and effector gene turnover.</title>
        <authorList>
            <person name="Gomez Luciano L.B."/>
            <person name="Jason Tsai I."/>
            <person name="Chuma I."/>
            <person name="Tosa Y."/>
            <person name="Chen Y.H."/>
            <person name="Li J.Y."/>
            <person name="Li M.Y."/>
            <person name="Jade Lu M.Y."/>
            <person name="Nakayashiki H."/>
            <person name="Li W.H."/>
        </authorList>
    </citation>
    <scope>NUCLEOTIDE SEQUENCE [LARGE SCALE GENOMIC DNA]</scope>
    <source>
        <strain evidence="12">MZ5-1-6</strain>
    </source>
</reference>
<evidence type="ECO:0008006" key="14">
    <source>
        <dbReference type="Google" id="ProtNLM"/>
    </source>
</evidence>
<name>A0A4P7NHD3_PYROR</name>
<accession>A0A4P7NHD3</accession>
<evidence type="ECO:0000256" key="1">
    <source>
        <dbReference type="ARBA" id="ARBA00004141"/>
    </source>
</evidence>
<feature type="transmembrane region" description="Helical" evidence="8">
    <location>
        <begin position="409"/>
        <end position="428"/>
    </location>
</feature>
<feature type="compositionally biased region" description="Acidic residues" evidence="7">
    <location>
        <begin position="460"/>
        <end position="469"/>
    </location>
</feature>
<dbReference type="GO" id="GO:0005794">
    <property type="term" value="C:Golgi apparatus"/>
    <property type="evidence" value="ECO:0007669"/>
    <property type="project" value="TreeGrafter"/>
</dbReference>
<comment type="similarity">
    <text evidence="2">Belongs to the LU7TM family.</text>
</comment>
<feature type="compositionally biased region" description="Polar residues" evidence="7">
    <location>
        <begin position="475"/>
        <end position="501"/>
    </location>
</feature>
<feature type="signal peptide" evidence="9">
    <location>
        <begin position="1"/>
        <end position="22"/>
    </location>
</feature>
<keyword evidence="3 8" id="KW-0812">Transmembrane</keyword>
<evidence type="ECO:0000256" key="8">
    <source>
        <dbReference type="SAM" id="Phobius"/>
    </source>
</evidence>
<gene>
    <name evidence="12" type="ORF">PoMZ_08343</name>
</gene>
<evidence type="ECO:0000259" key="10">
    <source>
        <dbReference type="Pfam" id="PF06814"/>
    </source>
</evidence>
<feature type="transmembrane region" description="Helical" evidence="8">
    <location>
        <begin position="253"/>
        <end position="279"/>
    </location>
</feature>
<keyword evidence="5 8" id="KW-1133">Transmembrane helix</keyword>
<feature type="transmembrane region" description="Helical" evidence="8">
    <location>
        <begin position="367"/>
        <end position="389"/>
    </location>
</feature>
<feature type="transmembrane region" description="Helical" evidence="8">
    <location>
        <begin position="187"/>
        <end position="207"/>
    </location>
</feature>
<dbReference type="Pfam" id="PF21902">
    <property type="entry name" value="PTM1-like_N"/>
    <property type="match status" value="1"/>
</dbReference>
<feature type="transmembrane region" description="Helical" evidence="8">
    <location>
        <begin position="219"/>
        <end position="238"/>
    </location>
</feature>
<dbReference type="GO" id="GO:0016020">
    <property type="term" value="C:membrane"/>
    <property type="evidence" value="ECO:0007669"/>
    <property type="project" value="UniProtKB-SubCell"/>
</dbReference>
<dbReference type="Pfam" id="PF06814">
    <property type="entry name" value="GOST_TM"/>
    <property type="match status" value="1"/>
</dbReference>
<evidence type="ECO:0000256" key="5">
    <source>
        <dbReference type="ARBA" id="ARBA00022989"/>
    </source>
</evidence>
<feature type="chain" id="PRO_5020659233" description="Membrane protein PTM1" evidence="9">
    <location>
        <begin position="23"/>
        <end position="545"/>
    </location>
</feature>
<organism evidence="12 13">
    <name type="scientific">Pyricularia oryzae</name>
    <name type="common">Rice blast fungus</name>
    <name type="synonym">Magnaporthe oryzae</name>
    <dbReference type="NCBI Taxonomy" id="318829"/>
    <lineage>
        <taxon>Eukaryota</taxon>
        <taxon>Fungi</taxon>
        <taxon>Dikarya</taxon>
        <taxon>Ascomycota</taxon>
        <taxon>Pezizomycotina</taxon>
        <taxon>Sordariomycetes</taxon>
        <taxon>Sordariomycetidae</taxon>
        <taxon>Magnaporthales</taxon>
        <taxon>Pyriculariaceae</taxon>
        <taxon>Pyricularia</taxon>
    </lineage>
</organism>
<dbReference type="Proteomes" id="UP000294847">
    <property type="component" value="Chromosome 4"/>
</dbReference>
<dbReference type="GO" id="GO:0042147">
    <property type="term" value="P:retrograde transport, endosome to Golgi"/>
    <property type="evidence" value="ECO:0007669"/>
    <property type="project" value="TreeGrafter"/>
</dbReference>
<evidence type="ECO:0000256" key="3">
    <source>
        <dbReference type="ARBA" id="ARBA00022692"/>
    </source>
</evidence>
<comment type="subcellular location">
    <subcellularLocation>
        <location evidence="1">Membrane</location>
        <topology evidence="1">Multi-pass membrane protein</topology>
    </subcellularLocation>
</comment>
<dbReference type="GO" id="GO:0005829">
    <property type="term" value="C:cytosol"/>
    <property type="evidence" value="ECO:0007669"/>
    <property type="project" value="GOC"/>
</dbReference>
<feature type="transmembrane region" description="Helical" evidence="8">
    <location>
        <begin position="322"/>
        <end position="346"/>
    </location>
</feature>
<feature type="domain" description="PTM1-like N-terminal" evidence="11">
    <location>
        <begin position="34"/>
        <end position="172"/>
    </location>
</feature>
<proteinExistence type="inferred from homology"/>
<evidence type="ECO:0000256" key="9">
    <source>
        <dbReference type="SAM" id="SignalP"/>
    </source>
</evidence>
<evidence type="ECO:0000256" key="7">
    <source>
        <dbReference type="SAM" id="MobiDB-lite"/>
    </source>
</evidence>
<evidence type="ECO:0000256" key="6">
    <source>
        <dbReference type="ARBA" id="ARBA00023136"/>
    </source>
</evidence>
<feature type="transmembrane region" description="Helical" evidence="8">
    <location>
        <begin position="291"/>
        <end position="310"/>
    </location>
</feature>
<evidence type="ECO:0000313" key="13">
    <source>
        <dbReference type="Proteomes" id="UP000294847"/>
    </source>
</evidence>
<dbReference type="InterPro" id="IPR053937">
    <property type="entry name" value="GOST_TM"/>
</dbReference>
<sequence>MRLHFFTELLAAGSLLLSSVNALEAKLTQQEDKREKCVGMYSRSAWGGDIDPFILVRFNKVEEEGDHRASMLIFEWMDQDLVLFQSSPDTPKKLAICNPENVSAGNCNETHLGEYIVSANVNKESHNIVHTQVVDLKDPKPFNYPIKNTGYYCIFTAEYTRSDYEAIVEFRNAFGELPAAQIPKLPFYGGITILYALVAVFWGLLYYRHRSDILPVQNYITAILIFLVVEMLLTWAFYDYLNRHGSNTLSKFLLVLVAVLNAIRNSFSFFLLLIVCMGYGVVKHTLGKTMIYVRYLAIAHFFFGLVYAVASLVITPDSAGPFVLLIVLPLAGTLTAFYVWTLNSLNLTLKELNERKQHVKEGMYKKLWWCILISIIVIFGFFFFSSFSFTSMRDPDYVPFHWKTRWFMLDGWLNLVYFADVAFIAYVWRPNANNRRFAMSDEIAQEDDGTFDMTNMDIGAPDDSDDEEANIGTKPATSTHTATQTNGGAPSNARSGPTATRNAGPAARDSLDGETIFAVGEDLDKFSDDDEDSEEERGLVKKSNK</sequence>
<keyword evidence="4 9" id="KW-0732">Signal</keyword>
<keyword evidence="6 8" id="KW-0472">Membrane</keyword>
<dbReference type="EMBL" id="CP034207">
    <property type="protein sequence ID" value="QBZ61394.1"/>
    <property type="molecule type" value="Genomic_DNA"/>
</dbReference>
<dbReference type="PANTHER" id="PTHR21229">
    <property type="entry name" value="LUNG SEVEN TRANSMEMBRANE RECEPTOR"/>
    <property type="match status" value="1"/>
</dbReference>
<dbReference type="AlphaFoldDB" id="A0A4P7NHD3"/>
<dbReference type="PANTHER" id="PTHR21229:SF1">
    <property type="entry name" value="GH17801P"/>
    <property type="match status" value="1"/>
</dbReference>
<evidence type="ECO:0000259" key="11">
    <source>
        <dbReference type="Pfam" id="PF21902"/>
    </source>
</evidence>
<protein>
    <recommendedName>
        <fullName evidence="14">Membrane protein PTM1</fullName>
    </recommendedName>
</protein>
<evidence type="ECO:0000313" key="12">
    <source>
        <dbReference type="EMBL" id="QBZ61394.1"/>
    </source>
</evidence>
<dbReference type="InterPro" id="IPR009637">
    <property type="entry name" value="GPR107/GPR108-like"/>
</dbReference>
<feature type="region of interest" description="Disordered" evidence="7">
    <location>
        <begin position="450"/>
        <end position="545"/>
    </location>
</feature>
<dbReference type="InterPro" id="IPR053938">
    <property type="entry name" value="PTM1-like_N"/>
</dbReference>
<feature type="domain" description="GOST seven transmembrane" evidence="10">
    <location>
        <begin position="183"/>
        <end position="434"/>
    </location>
</feature>
<evidence type="ECO:0000256" key="4">
    <source>
        <dbReference type="ARBA" id="ARBA00022729"/>
    </source>
</evidence>